<accession>A0A6P8FGN7</accession>
<keyword evidence="12" id="KW-0325">Glycoprotein</keyword>
<dbReference type="CTD" id="561146"/>
<dbReference type="Gene3D" id="3.30.1680.10">
    <property type="entry name" value="ligand-binding face of the semaphorins, domain 2"/>
    <property type="match status" value="1"/>
</dbReference>
<dbReference type="OrthoDB" id="9988752at2759"/>
<name>A0A6P8FGN7_CLUHA</name>
<dbReference type="InterPro" id="IPR002165">
    <property type="entry name" value="Plexin_repeat"/>
</dbReference>
<dbReference type="RefSeq" id="XP_031424934.1">
    <property type="nucleotide sequence ID" value="XM_031569074.2"/>
</dbReference>
<evidence type="ECO:0000313" key="20">
    <source>
        <dbReference type="RefSeq" id="XP_031424933.1"/>
    </source>
</evidence>
<feature type="region of interest" description="Disordered" evidence="15">
    <location>
        <begin position="551"/>
        <end position="571"/>
    </location>
</feature>
<dbReference type="InterPro" id="IPR036352">
    <property type="entry name" value="Semap_dom_sf"/>
</dbReference>
<keyword evidence="3" id="KW-0217">Developmental protein</keyword>
<evidence type="ECO:0000256" key="6">
    <source>
        <dbReference type="ARBA" id="ARBA00022729"/>
    </source>
</evidence>
<gene>
    <name evidence="19 20 21" type="primary">sema4bb</name>
</gene>
<proteinExistence type="inferred from homology"/>
<dbReference type="SUPFAM" id="SSF103575">
    <property type="entry name" value="Plexin repeat"/>
    <property type="match status" value="1"/>
</dbReference>
<dbReference type="InterPro" id="IPR016201">
    <property type="entry name" value="PSI"/>
</dbReference>
<evidence type="ECO:0000313" key="21">
    <source>
        <dbReference type="RefSeq" id="XP_031424934.1"/>
    </source>
</evidence>
<dbReference type="SMART" id="SM00423">
    <property type="entry name" value="PSI"/>
    <property type="match status" value="1"/>
</dbReference>
<dbReference type="InterPro" id="IPR015943">
    <property type="entry name" value="WD40/YVTN_repeat-like_dom_sf"/>
</dbReference>
<evidence type="ECO:0000256" key="7">
    <source>
        <dbReference type="ARBA" id="ARBA00022782"/>
    </source>
</evidence>
<evidence type="ECO:0000256" key="1">
    <source>
        <dbReference type="ARBA" id="ARBA00004479"/>
    </source>
</evidence>
<dbReference type="GeneTree" id="ENSGT00940000154870"/>
<dbReference type="RefSeq" id="XP_031424933.1">
    <property type="nucleotide sequence ID" value="XM_031569073.2"/>
</dbReference>
<dbReference type="PANTHER" id="PTHR11036">
    <property type="entry name" value="SEMAPHORIN"/>
    <property type="match status" value="1"/>
</dbReference>
<dbReference type="Pfam" id="PF01403">
    <property type="entry name" value="Sema"/>
    <property type="match status" value="1"/>
</dbReference>
<keyword evidence="8" id="KW-0524">Neurogenesis</keyword>
<dbReference type="InterPro" id="IPR027231">
    <property type="entry name" value="Semaphorin"/>
</dbReference>
<dbReference type="Gene3D" id="2.130.10.10">
    <property type="entry name" value="YVTN repeat-like/Quinoprotein amine dehydrogenase"/>
    <property type="match status" value="1"/>
</dbReference>
<evidence type="ECO:0000256" key="12">
    <source>
        <dbReference type="ARBA" id="ARBA00023180"/>
    </source>
</evidence>
<keyword evidence="4" id="KW-0597">Phosphoprotein</keyword>
<dbReference type="SUPFAM" id="SSF101912">
    <property type="entry name" value="Sema domain"/>
    <property type="match status" value="1"/>
</dbReference>
<evidence type="ECO:0000313" key="18">
    <source>
        <dbReference type="Proteomes" id="UP000515152"/>
    </source>
</evidence>
<sequence length="821" mass="91679">MPTITAIRESSVAIQVVTMALHFSWVSLLAAIAVASNDDVIPRISFPYNSQERVVRRFSPAGVFNYTSLLLSQSKNTLYVGARDTLFALNVNDITSHTQQKNLSWETPEKKRKECGFKGKDLQKDCFNYIKLLLRLNDTHLYVCGTYAFSPTCTYINAASFSLLKDEQGEVLMEDGRSRCPFSPEYQNTAVIADGMLYTGTVSNFQGNEPTISKSLGTGAALKTDNSLNWLEDPVFVGSAHLPGSDGDDEIYFFFSETGREFDFFDNTIVSRIARVCKDDEGGERVLQKKWTTFLKAQLQCSLPEDGFPYNIILDVYIHTAPSRKNTLLYAVFTSQWNKGAWGSSAVCVFSMEHVDSVFNGRYRELNRETQRWTTHTQPVPEPRPGACVTSAVRETGFESSLQMPDKVLNFVKDHFLMDGVIRSAPLLRTQSVRYTQIAVQRVQGLRKVYDVMFLGTDDGRLHKAVRAADKMHIIEEITLFPGQQPVQQIELDISKGVLFVSSYSGVLQLSVSNCSSHLSCGECVLARDPYCAWAGTRCADLTHTPPQSQWQQDIEDADPSSLCKTPTPRSVKSQHPGISACQVVVVPANTFRVLPCKLRSNHAHRTWSYSPSTRHFLFPGPEGGLVVGGIEGVERLYSCWAEERGFQQLLANYCVRAEPQIQRPTSIGQPGAPHPLEEESVILPDRSRSPWLTARTYRAELIAVCVLLCMCVLCFGVCVLYGRARVPPIQQPKPRIVGKPTESLPLNGSSLPTTPSELKGYQTLEENYCTHTHSLSHKHPQPHTHLENTHVCEKQDHGDSSPICPRPRVRLGSEIRDSIV</sequence>
<comment type="subcellular location">
    <subcellularLocation>
        <location evidence="1">Membrane</location>
        <topology evidence="1">Single-pass type I membrane protein</topology>
    </subcellularLocation>
</comment>
<evidence type="ECO:0000256" key="8">
    <source>
        <dbReference type="ARBA" id="ARBA00022902"/>
    </source>
</evidence>
<evidence type="ECO:0000256" key="15">
    <source>
        <dbReference type="SAM" id="MobiDB-lite"/>
    </source>
</evidence>
<keyword evidence="5 16" id="KW-0812">Transmembrane</keyword>
<keyword evidence="18" id="KW-1185">Reference proteome</keyword>
<comment type="similarity">
    <text evidence="2">Belongs to the semaphorin family.</text>
</comment>
<reference evidence="19 20" key="1">
    <citation type="submission" date="2025-04" db="UniProtKB">
        <authorList>
            <consortium name="RefSeq"/>
        </authorList>
    </citation>
    <scope>IDENTIFICATION</scope>
</reference>
<keyword evidence="6" id="KW-0732">Signal</keyword>
<dbReference type="GO" id="GO:0071526">
    <property type="term" value="P:semaphorin-plexin signaling pathway"/>
    <property type="evidence" value="ECO:0007669"/>
    <property type="project" value="TreeGrafter"/>
</dbReference>
<dbReference type="PANTHER" id="PTHR11036:SF14">
    <property type="entry name" value="SEMAPHORIN-4B"/>
    <property type="match status" value="1"/>
</dbReference>
<keyword evidence="13" id="KW-0393">Immunoglobulin domain</keyword>
<dbReference type="FunFam" id="2.130.10.10:FF:000033">
    <property type="entry name" value="Semaphorin 4B"/>
    <property type="match status" value="1"/>
</dbReference>
<evidence type="ECO:0000256" key="10">
    <source>
        <dbReference type="ARBA" id="ARBA00023136"/>
    </source>
</evidence>
<keyword evidence="9 16" id="KW-1133">Transmembrane helix</keyword>
<dbReference type="InterPro" id="IPR001627">
    <property type="entry name" value="Semap_dom"/>
</dbReference>
<dbReference type="KEGG" id="char:105908096"/>
<evidence type="ECO:0000256" key="4">
    <source>
        <dbReference type="ARBA" id="ARBA00022553"/>
    </source>
</evidence>
<evidence type="ECO:0000259" key="17">
    <source>
        <dbReference type="PROSITE" id="PS51004"/>
    </source>
</evidence>
<evidence type="ECO:0000256" key="3">
    <source>
        <dbReference type="ARBA" id="ARBA00022473"/>
    </source>
</evidence>
<dbReference type="GO" id="GO:0030335">
    <property type="term" value="P:positive regulation of cell migration"/>
    <property type="evidence" value="ECO:0007669"/>
    <property type="project" value="TreeGrafter"/>
</dbReference>
<dbReference type="PROSITE" id="PS51004">
    <property type="entry name" value="SEMA"/>
    <property type="match status" value="1"/>
</dbReference>
<dbReference type="GO" id="GO:0030215">
    <property type="term" value="F:semaphorin receptor binding"/>
    <property type="evidence" value="ECO:0007669"/>
    <property type="project" value="InterPro"/>
</dbReference>
<dbReference type="AlphaFoldDB" id="A0A6P8FGN7"/>
<evidence type="ECO:0000256" key="14">
    <source>
        <dbReference type="PROSITE-ProRule" id="PRU00352"/>
    </source>
</evidence>
<evidence type="ECO:0000256" key="9">
    <source>
        <dbReference type="ARBA" id="ARBA00022989"/>
    </source>
</evidence>
<dbReference type="GO" id="GO:0001755">
    <property type="term" value="P:neural crest cell migration"/>
    <property type="evidence" value="ECO:0007669"/>
    <property type="project" value="TreeGrafter"/>
</dbReference>
<dbReference type="GO" id="GO:0045499">
    <property type="term" value="F:chemorepellent activity"/>
    <property type="evidence" value="ECO:0007669"/>
    <property type="project" value="TreeGrafter"/>
</dbReference>
<organism evidence="18 21">
    <name type="scientific">Clupea harengus</name>
    <name type="common">Atlantic herring</name>
    <dbReference type="NCBI Taxonomy" id="7950"/>
    <lineage>
        <taxon>Eukaryota</taxon>
        <taxon>Metazoa</taxon>
        <taxon>Chordata</taxon>
        <taxon>Craniata</taxon>
        <taxon>Vertebrata</taxon>
        <taxon>Euteleostomi</taxon>
        <taxon>Actinopterygii</taxon>
        <taxon>Neopterygii</taxon>
        <taxon>Teleostei</taxon>
        <taxon>Clupei</taxon>
        <taxon>Clupeiformes</taxon>
        <taxon>Clupeoidei</taxon>
        <taxon>Clupeidae</taxon>
        <taxon>Clupea</taxon>
    </lineage>
</organism>
<keyword evidence="10 16" id="KW-0472">Membrane</keyword>
<dbReference type="Proteomes" id="UP000515152">
    <property type="component" value="Chromosome 6"/>
</dbReference>
<dbReference type="GO" id="GO:0005886">
    <property type="term" value="C:plasma membrane"/>
    <property type="evidence" value="ECO:0007669"/>
    <property type="project" value="TreeGrafter"/>
</dbReference>
<evidence type="ECO:0000256" key="2">
    <source>
        <dbReference type="ARBA" id="ARBA00009492"/>
    </source>
</evidence>
<feature type="domain" description="Sema" evidence="17">
    <location>
        <begin position="43"/>
        <end position="512"/>
    </location>
</feature>
<dbReference type="SMART" id="SM00630">
    <property type="entry name" value="Sema"/>
    <property type="match status" value="1"/>
</dbReference>
<protein>
    <submittedName>
        <fullName evidence="19 20">Semaphorin-4B</fullName>
    </submittedName>
</protein>
<comment type="caution">
    <text evidence="14">Lacks conserved residue(s) required for the propagation of feature annotation.</text>
</comment>
<dbReference type="GO" id="GO:0007411">
    <property type="term" value="P:axon guidance"/>
    <property type="evidence" value="ECO:0007669"/>
    <property type="project" value="TreeGrafter"/>
</dbReference>
<dbReference type="GeneID" id="105908096"/>
<dbReference type="RefSeq" id="XP_012692019.2">
    <property type="nucleotide sequence ID" value="XM_012836565.3"/>
</dbReference>
<evidence type="ECO:0000256" key="16">
    <source>
        <dbReference type="SAM" id="Phobius"/>
    </source>
</evidence>
<evidence type="ECO:0000256" key="11">
    <source>
        <dbReference type="ARBA" id="ARBA00023157"/>
    </source>
</evidence>
<keyword evidence="11" id="KW-1015">Disulfide bond</keyword>
<feature type="transmembrane region" description="Helical" evidence="16">
    <location>
        <begin position="702"/>
        <end position="723"/>
    </location>
</feature>
<dbReference type="Pfam" id="PF01437">
    <property type="entry name" value="PSI"/>
    <property type="match status" value="1"/>
</dbReference>
<keyword evidence="7" id="KW-0221">Differentiation</keyword>
<evidence type="ECO:0000313" key="19">
    <source>
        <dbReference type="RefSeq" id="XP_012692019.2"/>
    </source>
</evidence>
<evidence type="ECO:0000256" key="13">
    <source>
        <dbReference type="ARBA" id="ARBA00023319"/>
    </source>
</evidence>
<evidence type="ECO:0000256" key="5">
    <source>
        <dbReference type="ARBA" id="ARBA00022692"/>
    </source>
</evidence>
<feature type="transmembrane region" description="Helical" evidence="16">
    <location>
        <begin position="12"/>
        <end position="35"/>
    </location>
</feature>